<dbReference type="InterPro" id="IPR003594">
    <property type="entry name" value="HATPase_dom"/>
</dbReference>
<feature type="domain" description="MEDS" evidence="4">
    <location>
        <begin position="11"/>
        <end position="153"/>
    </location>
</feature>
<name>A0A9W6QPL3_9PSEU</name>
<dbReference type="EMBL" id="BSSD01000006">
    <property type="protein sequence ID" value="GLW93357.1"/>
    <property type="molecule type" value="Genomic_DNA"/>
</dbReference>
<keyword evidence="1" id="KW-0808">Transferase</keyword>
<sequence>MGSDSGQGYEHSALCHSSDQELLASALPFVNGGVGAGDTVVVALSRARIDLVLAELDRPDAVTVMPIESHYSRPASAIKSYRDLFAASLDGAGSVRVLGELPIAAMAEEWDAWARYEAAVNRAFAEFPVRTMCTYDTRVLSRADVDDVLSTHPLIASPTGAHPRNPGYVDPSSFLARPQRAEPDPLQHTPPAVELTNPSPSVARRAVAAVSTLAPGELEDLVVSVSEVVTNAHAHGIAPVEVRVWAQPGHTVVTVRDSGPGPTNPFAGLIPEPGDYGGGYGLWIAHQVCTSVLHTRDATGFTIRLTMGTPA</sequence>
<dbReference type="Gene3D" id="3.30.565.10">
    <property type="entry name" value="Histidine kinase-like ATPase, C-terminal domain"/>
    <property type="match status" value="1"/>
</dbReference>
<dbReference type="Pfam" id="PF13581">
    <property type="entry name" value="HATPase_c_2"/>
    <property type="match status" value="1"/>
</dbReference>
<keyword evidence="1" id="KW-0723">Serine/threonine-protein kinase</keyword>
<dbReference type="GO" id="GO:0004674">
    <property type="term" value="F:protein serine/threonine kinase activity"/>
    <property type="evidence" value="ECO:0007669"/>
    <property type="project" value="UniProtKB-KW"/>
</dbReference>
<dbReference type="Pfam" id="PF14417">
    <property type="entry name" value="MEDS"/>
    <property type="match status" value="1"/>
</dbReference>
<dbReference type="PANTHER" id="PTHR35526:SF3">
    <property type="entry name" value="ANTI-SIGMA-F FACTOR RSBW"/>
    <property type="match status" value="1"/>
</dbReference>
<gene>
    <name evidence="5" type="ORF">Aglo03_41730</name>
</gene>
<dbReference type="Proteomes" id="UP001165042">
    <property type="component" value="Unassembled WGS sequence"/>
</dbReference>
<dbReference type="InterPro" id="IPR036890">
    <property type="entry name" value="HATPase_C_sf"/>
</dbReference>
<accession>A0A9W6QPL3</accession>
<evidence type="ECO:0008006" key="7">
    <source>
        <dbReference type="Google" id="ProtNLM"/>
    </source>
</evidence>
<dbReference type="RefSeq" id="WP_285611721.1">
    <property type="nucleotide sequence ID" value="NZ_BSSD01000006.1"/>
</dbReference>
<dbReference type="NCBIfam" id="NF041045">
    <property type="entry name" value="RsbA_anti_sig"/>
    <property type="match status" value="1"/>
</dbReference>
<dbReference type="SUPFAM" id="SSF55874">
    <property type="entry name" value="ATPase domain of HSP90 chaperone/DNA topoisomerase II/histidine kinase"/>
    <property type="match status" value="1"/>
</dbReference>
<dbReference type="AlphaFoldDB" id="A0A9W6QPL3"/>
<comment type="caution">
    <text evidence="5">The sequence shown here is derived from an EMBL/GenBank/DDBJ whole genome shotgun (WGS) entry which is preliminary data.</text>
</comment>
<evidence type="ECO:0000256" key="1">
    <source>
        <dbReference type="ARBA" id="ARBA00022527"/>
    </source>
</evidence>
<reference evidence="5" key="1">
    <citation type="submission" date="2023-02" db="EMBL/GenBank/DDBJ databases">
        <title>Actinokineospora globicatena NBRC 15670.</title>
        <authorList>
            <person name="Ichikawa N."/>
            <person name="Sato H."/>
            <person name="Tonouchi N."/>
        </authorList>
    </citation>
    <scope>NUCLEOTIDE SEQUENCE</scope>
    <source>
        <strain evidence="5">NBRC 15670</strain>
    </source>
</reference>
<evidence type="ECO:0000313" key="5">
    <source>
        <dbReference type="EMBL" id="GLW93357.1"/>
    </source>
</evidence>
<evidence type="ECO:0000313" key="6">
    <source>
        <dbReference type="Proteomes" id="UP001165042"/>
    </source>
</evidence>
<keyword evidence="6" id="KW-1185">Reference proteome</keyword>
<dbReference type="InterPro" id="IPR025847">
    <property type="entry name" value="MEDS_domain"/>
</dbReference>
<organism evidence="5 6">
    <name type="scientific">Actinokineospora globicatena</name>
    <dbReference type="NCBI Taxonomy" id="103729"/>
    <lineage>
        <taxon>Bacteria</taxon>
        <taxon>Bacillati</taxon>
        <taxon>Actinomycetota</taxon>
        <taxon>Actinomycetes</taxon>
        <taxon>Pseudonocardiales</taxon>
        <taxon>Pseudonocardiaceae</taxon>
        <taxon>Actinokineospora</taxon>
    </lineage>
</organism>
<dbReference type="PANTHER" id="PTHR35526">
    <property type="entry name" value="ANTI-SIGMA-F FACTOR RSBW-RELATED"/>
    <property type="match status" value="1"/>
</dbReference>
<protein>
    <recommendedName>
        <fullName evidence="7">Anti-sigma regulatory factor (Ser/Thr protein kinase)</fullName>
    </recommendedName>
</protein>
<proteinExistence type="predicted"/>
<evidence type="ECO:0000259" key="3">
    <source>
        <dbReference type="Pfam" id="PF13581"/>
    </source>
</evidence>
<feature type="domain" description="Histidine kinase/HSP90-like ATPase" evidence="3">
    <location>
        <begin position="203"/>
        <end position="306"/>
    </location>
</feature>
<evidence type="ECO:0000256" key="2">
    <source>
        <dbReference type="SAM" id="MobiDB-lite"/>
    </source>
</evidence>
<dbReference type="InterPro" id="IPR050267">
    <property type="entry name" value="Anti-sigma-factor_SerPK"/>
</dbReference>
<dbReference type="InterPro" id="IPR047718">
    <property type="entry name" value="RsbA-like_anti_sig"/>
</dbReference>
<evidence type="ECO:0000259" key="4">
    <source>
        <dbReference type="Pfam" id="PF14417"/>
    </source>
</evidence>
<dbReference type="CDD" id="cd16936">
    <property type="entry name" value="HATPase_RsbW-like"/>
    <property type="match status" value="1"/>
</dbReference>
<feature type="region of interest" description="Disordered" evidence="2">
    <location>
        <begin position="173"/>
        <end position="198"/>
    </location>
</feature>
<keyword evidence="1" id="KW-0418">Kinase</keyword>